<dbReference type="EMBL" id="BOMQ01000085">
    <property type="protein sequence ID" value="GIE53485.1"/>
    <property type="molecule type" value="Genomic_DNA"/>
</dbReference>
<organism evidence="2 3">
    <name type="scientific">Actinoplanes nipponensis</name>
    <dbReference type="NCBI Taxonomy" id="135950"/>
    <lineage>
        <taxon>Bacteria</taxon>
        <taxon>Bacillati</taxon>
        <taxon>Actinomycetota</taxon>
        <taxon>Actinomycetes</taxon>
        <taxon>Micromonosporales</taxon>
        <taxon>Micromonosporaceae</taxon>
        <taxon>Actinoplanes</taxon>
    </lineage>
</organism>
<reference evidence="2" key="1">
    <citation type="submission" date="2021-01" db="EMBL/GenBank/DDBJ databases">
        <title>Whole genome shotgun sequence of Actinoplanes nipponensis NBRC 14063.</title>
        <authorList>
            <person name="Komaki H."/>
            <person name="Tamura T."/>
        </authorList>
    </citation>
    <scope>NUCLEOTIDE SEQUENCE</scope>
    <source>
        <strain evidence="2">NBRC 14063</strain>
    </source>
</reference>
<dbReference type="AlphaFoldDB" id="A0A919JQA0"/>
<feature type="compositionally biased region" description="Polar residues" evidence="1">
    <location>
        <begin position="154"/>
        <end position="166"/>
    </location>
</feature>
<feature type="region of interest" description="Disordered" evidence="1">
    <location>
        <begin position="52"/>
        <end position="184"/>
    </location>
</feature>
<protein>
    <submittedName>
        <fullName evidence="2">Uncharacterized protein</fullName>
    </submittedName>
</protein>
<sequence>MTADTTPSSEVTETTQPSEDTDTTRSSVGTLGRIKAGAVQAIKAETLRAMDAAATEPALQPTKPAPPLRNRERGTVGADASTSPQRPPATPPTGKAPTSQDPDGRPTTSGRPGAEKPTCRHPREPPGMTTMDRPRPAPSALRPPRTPARRTICRGTSRTAQSSAWTNRCCRRPSTTIPAPIPST</sequence>
<evidence type="ECO:0000313" key="2">
    <source>
        <dbReference type="EMBL" id="GIE53485.1"/>
    </source>
</evidence>
<feature type="compositionally biased region" description="Basic and acidic residues" evidence="1">
    <location>
        <begin position="113"/>
        <end position="124"/>
    </location>
</feature>
<accession>A0A919JQA0</accession>
<dbReference type="Proteomes" id="UP000647172">
    <property type="component" value="Unassembled WGS sequence"/>
</dbReference>
<feature type="compositionally biased region" description="Polar residues" evidence="1">
    <location>
        <begin position="1"/>
        <end position="29"/>
    </location>
</feature>
<name>A0A919JQA0_9ACTN</name>
<gene>
    <name evidence="2" type="ORF">Ani05nite_70190</name>
</gene>
<keyword evidence="3" id="KW-1185">Reference proteome</keyword>
<feature type="region of interest" description="Disordered" evidence="1">
    <location>
        <begin position="1"/>
        <end position="35"/>
    </location>
</feature>
<comment type="caution">
    <text evidence="2">The sequence shown here is derived from an EMBL/GenBank/DDBJ whole genome shotgun (WGS) entry which is preliminary data.</text>
</comment>
<proteinExistence type="predicted"/>
<evidence type="ECO:0000256" key="1">
    <source>
        <dbReference type="SAM" id="MobiDB-lite"/>
    </source>
</evidence>
<evidence type="ECO:0000313" key="3">
    <source>
        <dbReference type="Proteomes" id="UP000647172"/>
    </source>
</evidence>